<gene>
    <name evidence="1" type="ORF">IGS68_05445</name>
</gene>
<protein>
    <submittedName>
        <fullName evidence="1">Uncharacterized protein</fullName>
    </submittedName>
</protein>
<name>A0ABX7BA95_9PROT</name>
<evidence type="ECO:0000313" key="2">
    <source>
        <dbReference type="Proteomes" id="UP000595197"/>
    </source>
</evidence>
<proteinExistence type="predicted"/>
<sequence>MRREMPVMPEGMSNLPYPTARIGLFIRDKGLIFPLYCTIFRAMSFQRSIERANAHHLGSCSRSIVDAFGEIPS</sequence>
<evidence type="ECO:0000313" key="1">
    <source>
        <dbReference type="EMBL" id="QQP90680.1"/>
    </source>
</evidence>
<accession>A0ABX7BA95</accession>
<dbReference type="RefSeq" id="WP_201077926.1">
    <property type="nucleotide sequence ID" value="NZ_CP067420.1"/>
</dbReference>
<keyword evidence="2" id="KW-1185">Reference proteome</keyword>
<reference evidence="1" key="1">
    <citation type="submission" date="2021-02" db="EMBL/GenBank/DDBJ databases">
        <title>Skermanella TT6 skin isolate.</title>
        <authorList>
            <person name="Lee K."/>
            <person name="Ganzorig M."/>
        </authorList>
    </citation>
    <scope>NUCLEOTIDE SEQUENCE</scope>
    <source>
        <strain evidence="1">TT6</strain>
    </source>
</reference>
<dbReference type="Proteomes" id="UP000595197">
    <property type="component" value="Chromosome"/>
</dbReference>
<organism evidence="1 2">
    <name type="scientific">Skermanella cutis</name>
    <dbReference type="NCBI Taxonomy" id="2775420"/>
    <lineage>
        <taxon>Bacteria</taxon>
        <taxon>Pseudomonadati</taxon>
        <taxon>Pseudomonadota</taxon>
        <taxon>Alphaproteobacteria</taxon>
        <taxon>Rhodospirillales</taxon>
        <taxon>Azospirillaceae</taxon>
        <taxon>Skermanella</taxon>
    </lineage>
</organism>
<dbReference type="EMBL" id="CP067420">
    <property type="protein sequence ID" value="QQP90680.1"/>
    <property type="molecule type" value="Genomic_DNA"/>
</dbReference>